<evidence type="ECO:0000256" key="1">
    <source>
        <dbReference type="ARBA" id="ARBA00000085"/>
    </source>
</evidence>
<dbReference type="CDD" id="cd18774">
    <property type="entry name" value="PDC2_HK_sensor"/>
    <property type="match status" value="1"/>
</dbReference>
<dbReference type="PANTHER" id="PTHR43065">
    <property type="entry name" value="SENSOR HISTIDINE KINASE"/>
    <property type="match status" value="1"/>
</dbReference>
<keyword evidence="8" id="KW-1185">Reference proteome</keyword>
<evidence type="ECO:0000256" key="3">
    <source>
        <dbReference type="ARBA" id="ARBA00022553"/>
    </source>
</evidence>
<dbReference type="Gene3D" id="1.10.287.130">
    <property type="match status" value="1"/>
</dbReference>
<evidence type="ECO:0000256" key="4">
    <source>
        <dbReference type="SAM" id="Coils"/>
    </source>
</evidence>
<keyword evidence="7" id="KW-0808">Transferase</keyword>
<keyword evidence="4" id="KW-0175">Coiled coil</keyword>
<dbReference type="SUPFAM" id="SSF55874">
    <property type="entry name" value="ATPase domain of HSP90 chaperone/DNA topoisomerase II/histidine kinase"/>
    <property type="match status" value="1"/>
</dbReference>
<feature type="domain" description="Histidine kinase" evidence="6">
    <location>
        <begin position="435"/>
        <end position="664"/>
    </location>
</feature>
<dbReference type="InterPro" id="IPR003594">
    <property type="entry name" value="HATPase_dom"/>
</dbReference>
<evidence type="ECO:0000313" key="8">
    <source>
        <dbReference type="Proteomes" id="UP000003836"/>
    </source>
</evidence>
<feature type="coiled-coil region" evidence="4">
    <location>
        <begin position="381"/>
        <end position="426"/>
    </location>
</feature>
<evidence type="ECO:0000313" key="7">
    <source>
        <dbReference type="EMBL" id="EGU57119.1"/>
    </source>
</evidence>
<dbReference type="Gene3D" id="3.30.565.10">
    <property type="entry name" value="Histidine kinase-like ATPase, C-terminal domain"/>
    <property type="match status" value="1"/>
</dbReference>
<evidence type="ECO:0000256" key="5">
    <source>
        <dbReference type="SAM" id="Phobius"/>
    </source>
</evidence>
<reference evidence="7 8" key="1">
    <citation type="journal article" date="2012" name="Int. J. Syst. Evol. Microbiol.">
        <title>Vibrio caribbeanicus sp. nov., isolated from the marine sponge Scleritoderma cyanea.</title>
        <authorList>
            <person name="Hoffmann M."/>
            <person name="Monday S.R."/>
            <person name="Allard M.W."/>
            <person name="Strain E.A."/>
            <person name="Whittaker P."/>
            <person name="Naum M."/>
            <person name="McCarthy P.J."/>
            <person name="Lopez J.V."/>
            <person name="Fischer M."/>
            <person name="Brown E.W."/>
        </authorList>
    </citation>
    <scope>NUCLEOTIDE SEQUENCE [LARGE SCALE GENOMIC DNA]</scope>
    <source>
        <strain evidence="7 8">ATCC 19109</strain>
    </source>
</reference>
<dbReference type="CDD" id="cd00075">
    <property type="entry name" value="HATPase"/>
    <property type="match status" value="1"/>
</dbReference>
<evidence type="ECO:0000256" key="2">
    <source>
        <dbReference type="ARBA" id="ARBA00012438"/>
    </source>
</evidence>
<dbReference type="PROSITE" id="PS50109">
    <property type="entry name" value="HIS_KIN"/>
    <property type="match status" value="1"/>
</dbReference>
<keyword evidence="7" id="KW-0418">Kinase</keyword>
<dbReference type="CDD" id="cd00082">
    <property type="entry name" value="HisKA"/>
    <property type="match status" value="1"/>
</dbReference>
<dbReference type="Gene3D" id="3.30.450.20">
    <property type="entry name" value="PAS domain"/>
    <property type="match status" value="2"/>
</dbReference>
<name>A0ABN0DIK4_9VIBR</name>
<gene>
    <name evidence="7" type="ORF">VITU9109_00670</name>
</gene>
<dbReference type="Pfam" id="PF02518">
    <property type="entry name" value="HATPase_c"/>
    <property type="match status" value="1"/>
</dbReference>
<keyword evidence="5" id="KW-0812">Transmembrane</keyword>
<keyword evidence="5" id="KW-1133">Transmembrane helix</keyword>
<dbReference type="InterPro" id="IPR036890">
    <property type="entry name" value="HATPase_C_sf"/>
</dbReference>
<protein>
    <recommendedName>
        <fullName evidence="2">histidine kinase</fullName>
        <ecNumber evidence="2">2.7.13.3</ecNumber>
    </recommendedName>
</protein>
<dbReference type="GO" id="GO:0016301">
    <property type="term" value="F:kinase activity"/>
    <property type="evidence" value="ECO:0007669"/>
    <property type="project" value="UniProtKB-KW"/>
</dbReference>
<dbReference type="InterPro" id="IPR005467">
    <property type="entry name" value="His_kinase_dom"/>
</dbReference>
<dbReference type="CDD" id="cd12912">
    <property type="entry name" value="PDC2_MCP_like"/>
    <property type="match status" value="1"/>
</dbReference>
<dbReference type="Gene3D" id="6.10.340.10">
    <property type="match status" value="1"/>
</dbReference>
<dbReference type="InterPro" id="IPR036097">
    <property type="entry name" value="HisK_dim/P_sf"/>
</dbReference>
<dbReference type="PRINTS" id="PR00344">
    <property type="entry name" value="BCTRLSENSOR"/>
</dbReference>
<dbReference type="InterPro" id="IPR004358">
    <property type="entry name" value="Sig_transdc_His_kin-like_C"/>
</dbReference>
<dbReference type="EMBL" id="AFWI01000090">
    <property type="protein sequence ID" value="EGU57119.1"/>
    <property type="molecule type" value="Genomic_DNA"/>
</dbReference>
<dbReference type="SUPFAM" id="SSF47384">
    <property type="entry name" value="Homodimeric domain of signal transducing histidine kinase"/>
    <property type="match status" value="1"/>
</dbReference>
<feature type="transmembrane region" description="Helical" evidence="5">
    <location>
        <begin position="6"/>
        <end position="24"/>
    </location>
</feature>
<comment type="caution">
    <text evidence="7">The sequence shown here is derived from an EMBL/GenBank/DDBJ whole genome shotgun (WGS) entry which is preliminary data.</text>
</comment>
<dbReference type="Pfam" id="PF08269">
    <property type="entry name" value="dCache_2"/>
    <property type="match status" value="1"/>
</dbReference>
<sequence length="668" mass="75753">MLFGYLMLFIVVINIANLANYLLMREVVKQGVEKELTSATESITNNIANTVDITIRSYLRGISEQNLQYIELCFQQYQRGQITEQEAKQKATNFLLSQSIGETGYPYVVDSSGVIRVHPKQPLLNTSLISFDFIKQQIELKRGYLEYQWKNPDELVERPKALYMVYFEPWDWIITSSSYREEFASLINIDDFRDSISKLNFDETGYSYVLNQLGDPIVHPFVTGNFYNVTDSNGKFFVQEMIHQKNGTITYTWKNPHDEGYREKIAVFRYLPEYDWYIVSSTYVEELNQPLVDLKLVHVAALVFAIALVIPSNLILSRSIVLPLKGMMNWISQASMSNHPTLMKDNSGSTDELAQLTVYFNQFLSDLEKANQKLHKEIDVRIAAQKQLEDLNENLEHNVAQRTLELKQSLERLKQTQDQLIESEKLSALGGLVAGIAHEVNTPLGIAITSASLVADANSELNSAFQNQTLTSDQFESNMQHQLEALALLKENLNRASSLVQSFKQTAVHQTSESLSEFVVRDVLESLIASLHPETRKVSVELMLKGDSNVSMTSLSGALTQVFSNLILNSIHHAFDQQPQPEIVIEFFEQSQDVVFVYQDNGCGVEQGLHKKIFEPFYTTRRGSGGTGIGLNMVFNLVIQKLKGKLEFSSDKGVKFVITLPKQRVSED</sequence>
<comment type="catalytic activity">
    <reaction evidence="1">
        <text>ATP + protein L-histidine = ADP + protein N-phospho-L-histidine.</text>
        <dbReference type="EC" id="2.7.13.3"/>
    </reaction>
</comment>
<accession>A0ABN0DIK4</accession>
<evidence type="ECO:0000259" key="6">
    <source>
        <dbReference type="PROSITE" id="PS50109"/>
    </source>
</evidence>
<keyword evidence="5" id="KW-0472">Membrane</keyword>
<proteinExistence type="predicted"/>
<dbReference type="SMART" id="SM00387">
    <property type="entry name" value="HATPase_c"/>
    <property type="match status" value="1"/>
</dbReference>
<dbReference type="InterPro" id="IPR004010">
    <property type="entry name" value="Double_Cache_2"/>
</dbReference>
<dbReference type="Proteomes" id="UP000003836">
    <property type="component" value="Unassembled WGS sequence"/>
</dbReference>
<keyword evidence="3" id="KW-0597">Phosphoprotein</keyword>
<dbReference type="InterPro" id="IPR003661">
    <property type="entry name" value="HisK_dim/P_dom"/>
</dbReference>
<organism evidence="7 8">
    <name type="scientific">Vibrio tubiashii ATCC 19109</name>
    <dbReference type="NCBI Taxonomy" id="1051646"/>
    <lineage>
        <taxon>Bacteria</taxon>
        <taxon>Pseudomonadati</taxon>
        <taxon>Pseudomonadota</taxon>
        <taxon>Gammaproteobacteria</taxon>
        <taxon>Vibrionales</taxon>
        <taxon>Vibrionaceae</taxon>
        <taxon>Vibrio</taxon>
        <taxon>Vibrio oreintalis group</taxon>
    </lineage>
</organism>
<dbReference type="EC" id="2.7.13.3" evidence="2"/>
<dbReference type="PANTHER" id="PTHR43065:SF42">
    <property type="entry name" value="TWO-COMPONENT SENSOR PPRA"/>
    <property type="match status" value="1"/>
</dbReference>